<accession>A0A1G1STP0</accession>
<proteinExistence type="predicted"/>
<sequence>MRRRLTQPAHLKLPAGEQQIALANGRKLWVTRVPRAEWRALQPGHQLLVLRASRRCTVSSLEPCEVHKNALVHPAAPCIALIWGWLAPGKPDTRHATILRLHELAVVLRYELRETATPDVVATILPTPN</sequence>
<dbReference type="RefSeq" id="WP_139147390.1">
    <property type="nucleotide sequence ID" value="NZ_MDZB01000153.1"/>
</dbReference>
<dbReference type="EMBL" id="MDZB01000153">
    <property type="protein sequence ID" value="OGX81992.1"/>
    <property type="molecule type" value="Genomic_DNA"/>
</dbReference>
<dbReference type="STRING" id="1908237.BEN47_05065"/>
<dbReference type="Proteomes" id="UP000176294">
    <property type="component" value="Unassembled WGS sequence"/>
</dbReference>
<keyword evidence="2" id="KW-1185">Reference proteome</keyword>
<gene>
    <name evidence="1" type="ORF">BEN47_05065</name>
</gene>
<comment type="caution">
    <text evidence="1">The sequence shown here is derived from an EMBL/GenBank/DDBJ whole genome shotgun (WGS) entry which is preliminary data.</text>
</comment>
<organism evidence="1 2">
    <name type="scientific">Hymenobacter lapidarius</name>
    <dbReference type="NCBI Taxonomy" id="1908237"/>
    <lineage>
        <taxon>Bacteria</taxon>
        <taxon>Pseudomonadati</taxon>
        <taxon>Bacteroidota</taxon>
        <taxon>Cytophagia</taxon>
        <taxon>Cytophagales</taxon>
        <taxon>Hymenobacteraceae</taxon>
        <taxon>Hymenobacter</taxon>
    </lineage>
</organism>
<reference evidence="1 2" key="1">
    <citation type="submission" date="2016-08" db="EMBL/GenBank/DDBJ databases">
        <title>Hymenobacter coccineus sp. nov., Hymenobacter lapidarius sp. nov. and Hymenobacter glacialis sp. nov., isolated from Antarctic soil.</title>
        <authorList>
            <person name="Sedlacek I."/>
            <person name="Kralova S."/>
            <person name="Kyrova K."/>
            <person name="Maslanova I."/>
            <person name="Stankova E."/>
            <person name="Vrbovska V."/>
            <person name="Nemec M."/>
            <person name="Bartak M."/>
            <person name="Svec P."/>
            <person name="Busse H.-J."/>
            <person name="Pantucek R."/>
        </authorList>
    </citation>
    <scope>NUCLEOTIDE SEQUENCE [LARGE SCALE GENOMIC DNA]</scope>
    <source>
        <strain evidence="1 2">CCM 8643</strain>
    </source>
</reference>
<dbReference type="AlphaFoldDB" id="A0A1G1STP0"/>
<evidence type="ECO:0000313" key="1">
    <source>
        <dbReference type="EMBL" id="OGX81992.1"/>
    </source>
</evidence>
<evidence type="ECO:0000313" key="2">
    <source>
        <dbReference type="Proteomes" id="UP000176294"/>
    </source>
</evidence>
<dbReference type="OrthoDB" id="9964530at2"/>
<protein>
    <submittedName>
        <fullName evidence="1">Uncharacterized protein</fullName>
    </submittedName>
</protein>
<name>A0A1G1STP0_9BACT</name>